<protein>
    <recommendedName>
        <fullName evidence="1">diguanylate cyclase</fullName>
        <ecNumber evidence="1">2.7.7.65</ecNumber>
    </recommendedName>
</protein>
<evidence type="ECO:0000259" key="4">
    <source>
        <dbReference type="PROSITE" id="PS50887"/>
    </source>
</evidence>
<dbReference type="PANTHER" id="PTHR45138">
    <property type="entry name" value="REGULATORY COMPONENTS OF SENSORY TRANSDUCTION SYSTEM"/>
    <property type="match status" value="1"/>
</dbReference>
<keyword evidence="3" id="KW-1133">Transmembrane helix</keyword>
<dbReference type="PANTHER" id="PTHR45138:SF9">
    <property type="entry name" value="DIGUANYLATE CYCLASE DGCM-RELATED"/>
    <property type="match status" value="1"/>
</dbReference>
<dbReference type="GO" id="GO:0052621">
    <property type="term" value="F:diguanylate cyclase activity"/>
    <property type="evidence" value="ECO:0007669"/>
    <property type="project" value="UniProtKB-EC"/>
</dbReference>
<keyword evidence="3" id="KW-0472">Membrane</keyword>
<keyword evidence="3" id="KW-0812">Transmembrane</keyword>
<dbReference type="InterPro" id="IPR043128">
    <property type="entry name" value="Rev_trsase/Diguanyl_cyclase"/>
</dbReference>
<keyword evidence="5" id="KW-0548">Nucleotidyltransferase</keyword>
<dbReference type="RefSeq" id="WP_386707960.1">
    <property type="nucleotide sequence ID" value="NZ_JBHRYF010000002.1"/>
</dbReference>
<dbReference type="EMBL" id="JBHRYF010000002">
    <property type="protein sequence ID" value="MFC3659772.1"/>
    <property type="molecule type" value="Genomic_DNA"/>
</dbReference>
<keyword evidence="6" id="KW-1185">Reference proteome</keyword>
<evidence type="ECO:0000256" key="2">
    <source>
        <dbReference type="ARBA" id="ARBA00034247"/>
    </source>
</evidence>
<dbReference type="Gene3D" id="3.30.70.270">
    <property type="match status" value="1"/>
</dbReference>
<dbReference type="InterPro" id="IPR050469">
    <property type="entry name" value="Diguanylate_Cyclase"/>
</dbReference>
<sequence length="731" mass="79226">MSVPTLRHSSRHEWLVGACLLALLGLLASAVAGGLPGAETVPVQLAPAGPGPDAPITADGQGLVVDGRSADAVVRMHFTLPQRADRDDPWVVWIERKPVERVQLARDEWSSSSRGFFSPRTGVGPLPTGYAFALPYSWQGDVDLELRAAGDLPAVLRPRVVANAEAWRMERQGVAISATIYASLFTLALLALALFSAARDRLFLTLFGCATLTLITLSAINGHLYQVHGLRWLAAWGVQGLLALQFLLCASLPQLLLRYASTRRLHPGITRGIDIACIAMAVLAAVCLLDLQPLVRWLLPLSLLSRAACALACLWLVLDAARRRLPMGWPLAILAVLTIAAGTGRQLMLWGYLQDLAWLRSGEQLALAGAMAILAVGVINRISDYRDQRDRDQLARLDSERRMQREAARSDLNAAFQVKLRSCAEGDIEWTAFHLLLEHLVPLVRAGKAVVVARGYHGRNVQVSVPAARKAEAEAFLAKRELSLKRHAANGIPLQQPLSAGDDGALAMEALVPLPIRAPAWGMLLLERAGGEGFTTEELALAGEFIRLALVHVDQALTAIQLRRSAELDALTGTFNRRTIDQWLVRSFGEAERDGQPISVLFVDMDHFKAINDKYGHACGDHCLRTVAQALRGSLGEGDLLGRYGGEEFIAVLPARGGAAARMVGEQLRADVEGLMLEWEGQPLRLTVSVGVATRLHNELPAETIDRADKALYAAKRGGRNCVHVAPAVFS</sequence>
<evidence type="ECO:0000313" key="5">
    <source>
        <dbReference type="EMBL" id="MFC3659772.1"/>
    </source>
</evidence>
<organism evidence="5 6">
    <name type="scientific">Luteimonas notoginsengisoli</name>
    <dbReference type="NCBI Taxonomy" id="1578200"/>
    <lineage>
        <taxon>Bacteria</taxon>
        <taxon>Pseudomonadati</taxon>
        <taxon>Pseudomonadota</taxon>
        <taxon>Gammaproteobacteria</taxon>
        <taxon>Lysobacterales</taxon>
        <taxon>Lysobacteraceae</taxon>
        <taxon>Luteimonas</taxon>
    </lineage>
</organism>
<keyword evidence="5" id="KW-0808">Transferase</keyword>
<evidence type="ECO:0000313" key="6">
    <source>
        <dbReference type="Proteomes" id="UP001595724"/>
    </source>
</evidence>
<feature type="transmembrane region" description="Helical" evidence="3">
    <location>
        <begin position="273"/>
        <end position="291"/>
    </location>
</feature>
<dbReference type="Proteomes" id="UP001595724">
    <property type="component" value="Unassembled WGS sequence"/>
</dbReference>
<feature type="transmembrane region" description="Helical" evidence="3">
    <location>
        <begin position="297"/>
        <end position="318"/>
    </location>
</feature>
<accession>A0ABV7UTG3</accession>
<feature type="transmembrane region" description="Helical" evidence="3">
    <location>
        <begin position="232"/>
        <end position="252"/>
    </location>
</feature>
<gene>
    <name evidence="5" type="ORF">ACFOM9_06730</name>
</gene>
<dbReference type="SUPFAM" id="SSF55073">
    <property type="entry name" value="Nucleotide cyclase"/>
    <property type="match status" value="1"/>
</dbReference>
<dbReference type="InterPro" id="IPR029787">
    <property type="entry name" value="Nucleotide_cyclase"/>
</dbReference>
<feature type="transmembrane region" description="Helical" evidence="3">
    <location>
        <begin position="330"/>
        <end position="353"/>
    </location>
</feature>
<feature type="transmembrane region" description="Helical" evidence="3">
    <location>
        <begin position="202"/>
        <end position="220"/>
    </location>
</feature>
<dbReference type="PROSITE" id="PS50887">
    <property type="entry name" value="GGDEF"/>
    <property type="match status" value="1"/>
</dbReference>
<dbReference type="InterPro" id="IPR000160">
    <property type="entry name" value="GGDEF_dom"/>
</dbReference>
<feature type="transmembrane region" description="Helical" evidence="3">
    <location>
        <begin position="174"/>
        <end position="195"/>
    </location>
</feature>
<dbReference type="CDD" id="cd01949">
    <property type="entry name" value="GGDEF"/>
    <property type="match status" value="1"/>
</dbReference>
<evidence type="ECO:0000256" key="3">
    <source>
        <dbReference type="SAM" id="Phobius"/>
    </source>
</evidence>
<comment type="catalytic activity">
    <reaction evidence="2">
        <text>2 GTP = 3',3'-c-di-GMP + 2 diphosphate</text>
        <dbReference type="Rhea" id="RHEA:24898"/>
        <dbReference type="ChEBI" id="CHEBI:33019"/>
        <dbReference type="ChEBI" id="CHEBI:37565"/>
        <dbReference type="ChEBI" id="CHEBI:58805"/>
        <dbReference type="EC" id="2.7.7.65"/>
    </reaction>
</comment>
<dbReference type="Pfam" id="PF00990">
    <property type="entry name" value="GGDEF"/>
    <property type="match status" value="1"/>
</dbReference>
<dbReference type="EC" id="2.7.7.65" evidence="1"/>
<proteinExistence type="predicted"/>
<evidence type="ECO:0000256" key="1">
    <source>
        <dbReference type="ARBA" id="ARBA00012528"/>
    </source>
</evidence>
<reference evidence="6" key="1">
    <citation type="journal article" date="2019" name="Int. J. Syst. Evol. Microbiol.">
        <title>The Global Catalogue of Microorganisms (GCM) 10K type strain sequencing project: providing services to taxonomists for standard genome sequencing and annotation.</title>
        <authorList>
            <consortium name="The Broad Institute Genomics Platform"/>
            <consortium name="The Broad Institute Genome Sequencing Center for Infectious Disease"/>
            <person name="Wu L."/>
            <person name="Ma J."/>
        </authorList>
    </citation>
    <scope>NUCLEOTIDE SEQUENCE [LARGE SCALE GENOMIC DNA]</scope>
    <source>
        <strain evidence="6">KCTC 42211</strain>
    </source>
</reference>
<dbReference type="SMART" id="SM00267">
    <property type="entry name" value="GGDEF"/>
    <property type="match status" value="1"/>
</dbReference>
<feature type="domain" description="GGDEF" evidence="4">
    <location>
        <begin position="596"/>
        <end position="728"/>
    </location>
</feature>
<comment type="caution">
    <text evidence="5">The sequence shown here is derived from an EMBL/GenBank/DDBJ whole genome shotgun (WGS) entry which is preliminary data.</text>
</comment>
<feature type="transmembrane region" description="Helical" evidence="3">
    <location>
        <begin position="365"/>
        <end position="383"/>
    </location>
</feature>
<dbReference type="NCBIfam" id="TIGR00254">
    <property type="entry name" value="GGDEF"/>
    <property type="match status" value="1"/>
</dbReference>
<name>A0ABV7UTG3_9GAMM</name>